<name>A0ABU7H3L3_9SPHI</name>
<feature type="domain" description="Lipid/polyisoprenoid-binding YceI-like" evidence="2">
    <location>
        <begin position="22"/>
        <end position="190"/>
    </location>
</feature>
<organism evidence="3 4">
    <name type="scientific">Pedobacter flavus</name>
    <dbReference type="NCBI Taxonomy" id="3113906"/>
    <lineage>
        <taxon>Bacteria</taxon>
        <taxon>Pseudomonadati</taxon>
        <taxon>Bacteroidota</taxon>
        <taxon>Sphingobacteriia</taxon>
        <taxon>Sphingobacteriales</taxon>
        <taxon>Sphingobacteriaceae</taxon>
        <taxon>Pedobacter</taxon>
    </lineage>
</organism>
<evidence type="ECO:0000259" key="2">
    <source>
        <dbReference type="SMART" id="SM00867"/>
    </source>
</evidence>
<dbReference type="RefSeq" id="WP_330146813.1">
    <property type="nucleotide sequence ID" value="NZ_JAZDQU010000002.1"/>
</dbReference>
<reference evidence="3 4" key="1">
    <citation type="submission" date="2024-01" db="EMBL/GenBank/DDBJ databases">
        <title>Pedobacter sp. nov., isolated from oil-contaminated soil.</title>
        <authorList>
            <person name="Le N.T.T."/>
        </authorList>
    </citation>
    <scope>NUCLEOTIDE SEQUENCE [LARGE SCALE GENOMIC DNA]</scope>
    <source>
        <strain evidence="3 4">VNH31</strain>
    </source>
</reference>
<dbReference type="EMBL" id="JAZDQU010000002">
    <property type="protein sequence ID" value="MEE1885922.1"/>
    <property type="molecule type" value="Genomic_DNA"/>
</dbReference>
<keyword evidence="1" id="KW-0732">Signal</keyword>
<evidence type="ECO:0000313" key="3">
    <source>
        <dbReference type="EMBL" id="MEE1885922.1"/>
    </source>
</evidence>
<sequence>MKRFLFLLAIIFVSTTSFAQTTWKVDPMHSRLGFGITHLGISTVDGAFTRFMVTIKSEKSDFSDAVIELNAEASSINTGITMRDDHLKSADFFDVAKFPTITFKSEGIKMISKDKYQVTGNLTMHGITKSVTMELWYRGTITNNTPQSKARIAGFQLKGTLKRSDFGIGPTFPSTMLSEEVMIKADGEFIKSN</sequence>
<dbReference type="SUPFAM" id="SSF101874">
    <property type="entry name" value="YceI-like"/>
    <property type="match status" value="1"/>
</dbReference>
<dbReference type="InterPro" id="IPR036761">
    <property type="entry name" value="TTHA0802/YceI-like_sf"/>
</dbReference>
<dbReference type="Proteomes" id="UP001337681">
    <property type="component" value="Unassembled WGS sequence"/>
</dbReference>
<dbReference type="InterPro" id="IPR007372">
    <property type="entry name" value="Lipid/polyisoprenoid-bd_YceI"/>
</dbReference>
<dbReference type="PANTHER" id="PTHR34406">
    <property type="entry name" value="PROTEIN YCEI"/>
    <property type="match status" value="1"/>
</dbReference>
<dbReference type="SMART" id="SM00867">
    <property type="entry name" value="YceI"/>
    <property type="match status" value="1"/>
</dbReference>
<accession>A0ABU7H3L3</accession>
<comment type="caution">
    <text evidence="3">The sequence shown here is derived from an EMBL/GenBank/DDBJ whole genome shotgun (WGS) entry which is preliminary data.</text>
</comment>
<feature type="signal peptide" evidence="1">
    <location>
        <begin position="1"/>
        <end position="19"/>
    </location>
</feature>
<protein>
    <submittedName>
        <fullName evidence="3">YceI family protein</fullName>
    </submittedName>
</protein>
<evidence type="ECO:0000256" key="1">
    <source>
        <dbReference type="SAM" id="SignalP"/>
    </source>
</evidence>
<evidence type="ECO:0000313" key="4">
    <source>
        <dbReference type="Proteomes" id="UP001337681"/>
    </source>
</evidence>
<dbReference type="PANTHER" id="PTHR34406:SF1">
    <property type="entry name" value="PROTEIN YCEI"/>
    <property type="match status" value="1"/>
</dbReference>
<feature type="chain" id="PRO_5045333452" evidence="1">
    <location>
        <begin position="20"/>
        <end position="193"/>
    </location>
</feature>
<proteinExistence type="predicted"/>
<gene>
    <name evidence="3" type="ORF">VRU49_10890</name>
</gene>
<dbReference type="Gene3D" id="2.40.128.110">
    <property type="entry name" value="Lipid/polyisoprenoid-binding, YceI-like"/>
    <property type="match status" value="1"/>
</dbReference>
<dbReference type="Pfam" id="PF04264">
    <property type="entry name" value="YceI"/>
    <property type="match status" value="1"/>
</dbReference>
<keyword evidence="4" id="KW-1185">Reference proteome</keyword>